<gene>
    <name evidence="2" type="ORF">PaecuDRAFT_2530</name>
</gene>
<name>E0IA41_9BACL</name>
<keyword evidence="3" id="KW-1185">Reference proteome</keyword>
<proteinExistence type="predicted"/>
<dbReference type="Proteomes" id="UP000005387">
    <property type="component" value="Unassembled WGS sequence"/>
</dbReference>
<evidence type="ECO:0000313" key="3">
    <source>
        <dbReference type="Proteomes" id="UP000005387"/>
    </source>
</evidence>
<dbReference type="AlphaFoldDB" id="E0IA41"/>
<protein>
    <submittedName>
        <fullName evidence="2">Uncharacterized protein</fullName>
    </submittedName>
</protein>
<feature type="transmembrane region" description="Helical" evidence="1">
    <location>
        <begin position="82"/>
        <end position="102"/>
    </location>
</feature>
<accession>E0IA41</accession>
<feature type="transmembrane region" description="Helical" evidence="1">
    <location>
        <begin position="9"/>
        <end position="30"/>
    </location>
</feature>
<keyword evidence="1" id="KW-1133">Transmembrane helix</keyword>
<reference evidence="2 3" key="1">
    <citation type="submission" date="2010-07" db="EMBL/GenBank/DDBJ databases">
        <title>The draft genome of Paenibacillus curdlanolyticus YK9.</title>
        <authorList>
            <consortium name="US DOE Joint Genome Institute (JGI-PGF)"/>
            <person name="Lucas S."/>
            <person name="Copeland A."/>
            <person name="Lapidus A."/>
            <person name="Cheng J.-F."/>
            <person name="Bruce D."/>
            <person name="Goodwin L."/>
            <person name="Pitluck S."/>
            <person name="Land M.L."/>
            <person name="Hauser L."/>
            <person name="Chang Y.-J."/>
            <person name="Jeffries C."/>
            <person name="Anderson I.J."/>
            <person name="Johnson E."/>
            <person name="Loganathan U."/>
            <person name="Mulhopadhyay B."/>
            <person name="Kyrpides N."/>
            <person name="Woyke T.J."/>
        </authorList>
    </citation>
    <scope>NUCLEOTIDE SEQUENCE [LARGE SCALE GENOMIC DNA]</scope>
    <source>
        <strain evidence="2 3">YK9</strain>
    </source>
</reference>
<dbReference type="EMBL" id="AEDD01000006">
    <property type="protein sequence ID" value="EFM10618.1"/>
    <property type="molecule type" value="Genomic_DNA"/>
</dbReference>
<evidence type="ECO:0000313" key="2">
    <source>
        <dbReference type="EMBL" id="EFM10618.1"/>
    </source>
</evidence>
<keyword evidence="1" id="KW-0472">Membrane</keyword>
<dbReference type="STRING" id="717606.PaecuDRAFT_2530"/>
<organism evidence="2 3">
    <name type="scientific">Paenibacillus curdlanolyticus YK9</name>
    <dbReference type="NCBI Taxonomy" id="717606"/>
    <lineage>
        <taxon>Bacteria</taxon>
        <taxon>Bacillati</taxon>
        <taxon>Bacillota</taxon>
        <taxon>Bacilli</taxon>
        <taxon>Bacillales</taxon>
        <taxon>Paenibacillaceae</taxon>
        <taxon>Paenibacillus</taxon>
    </lineage>
</organism>
<keyword evidence="1" id="KW-0812">Transmembrane</keyword>
<sequence length="184" mass="22044">MGFMRGNKAIVTISLFNTIWYFWGFYLFMYAPGPRFGNGMDFYATLFLVGFFLFWPFTLFLIVYYVIFFITSDKVRWKVRAYAILFGALIPLLLGSIHKYWWDEVPPMSEQKAIQKADKEMEGYLKNNYKREIYWDRGLHEWAVIYRETDELLPTCEAYRIHRLYTIRTGGSCTEVLARYLENE</sequence>
<evidence type="ECO:0000256" key="1">
    <source>
        <dbReference type="SAM" id="Phobius"/>
    </source>
</evidence>
<feature type="transmembrane region" description="Helical" evidence="1">
    <location>
        <begin position="42"/>
        <end position="70"/>
    </location>
</feature>